<dbReference type="PANTHER" id="PTHR19302">
    <property type="entry name" value="GAMMA TUBULIN COMPLEX PROTEIN"/>
    <property type="match status" value="1"/>
</dbReference>
<feature type="domain" description="Gamma tubulin complex component protein N-terminal" evidence="7">
    <location>
        <begin position="57"/>
        <end position="414"/>
    </location>
</feature>
<dbReference type="Pfam" id="PF17681">
    <property type="entry name" value="GCP_N_terminal"/>
    <property type="match status" value="1"/>
</dbReference>
<dbReference type="GO" id="GO:0051321">
    <property type="term" value="P:meiotic cell cycle"/>
    <property type="evidence" value="ECO:0007669"/>
    <property type="project" value="TreeGrafter"/>
</dbReference>
<evidence type="ECO:0000313" key="9">
    <source>
        <dbReference type="Proteomes" id="UP000190831"/>
    </source>
</evidence>
<dbReference type="Pfam" id="PF04130">
    <property type="entry name" value="GCP_C_terminal"/>
    <property type="match status" value="1"/>
</dbReference>
<dbReference type="InterPro" id="IPR042241">
    <property type="entry name" value="GCP_C_sf"/>
</dbReference>
<dbReference type="InterPro" id="IPR007259">
    <property type="entry name" value="GCP"/>
</dbReference>
<evidence type="ECO:0000259" key="6">
    <source>
        <dbReference type="Pfam" id="PF04130"/>
    </source>
</evidence>
<accession>A0A1G4MJ90</accession>
<dbReference type="GO" id="GO:0051011">
    <property type="term" value="F:microtubule minus-end binding"/>
    <property type="evidence" value="ECO:0007669"/>
    <property type="project" value="TreeGrafter"/>
</dbReference>
<evidence type="ECO:0000313" key="8">
    <source>
        <dbReference type="EMBL" id="SCW03932.1"/>
    </source>
</evidence>
<dbReference type="Gene3D" id="1.20.120.1900">
    <property type="entry name" value="Gamma-tubulin complex, C-terminal domain"/>
    <property type="match status" value="1"/>
</dbReference>
<protein>
    <recommendedName>
        <fullName evidence="5">Spindle pole body component</fullName>
    </recommendedName>
</protein>
<keyword evidence="4 5" id="KW-0206">Cytoskeleton</keyword>
<dbReference type="GO" id="GO:0031122">
    <property type="term" value="P:cytoplasmic microtubule organization"/>
    <property type="evidence" value="ECO:0007669"/>
    <property type="project" value="TreeGrafter"/>
</dbReference>
<proteinExistence type="inferred from homology"/>
<sequence length="799" mass="93863">MESKNIPDVVKLDEKYDTGGYTTRLVNYQPISHTELKVKSYPLDQIKEQRVQEALVVRDLLNVLMGLEGVYIRYNNSYDPNRRSAEDLRGPDYKIAKNMDLSLKSFAKRIVKLGKMYSVLTDFSEWYNQPVYGSILHKLCQEIRRFLTDVYLRWLVEGVEYEYKNNVQFSIRDIEQVLNQECIYKTQLLYELVQDICREMARRAMMDRNAVDFDNFIHDLKMDEEPTEYVNGAGSNGVLLMADSRVCPYAKGGVVLQIVQNHLRQNWGNQNNVTFLRHIFQSISNQYCTMLQKWLLNGDLEDPYDEFMITDTVKKFNAEPMVNSLNSERLWDTQYVIRKDGLMEQFLDKKVQFKILMTGKLLNVIKASCDVQSLASVLPLDIRPLQEIPKGTQLALYLDAHYKRANQLTWTLLYDGYNLPHILRELQRNFLLFNNANFFKNFLTKGIVELTKMRTDSVQIKLQRLFSQFQRCDEQGAENIILPLMNLQLDKNSFYSLIEQFSSENTTTSDNSELLQARNFDNLRDMLMRDLGFGSADERSNDVRYSIHHIQFEILMPFPLNVLISRPYIVQYQLIQRYLLLLHYYNRILEDTWFELNKNKIWRHPGFAPDVARWIRRCRIVHNHMSQFMKVILEFTTLDVIHSESRILEQYINNTNASSFEFSTCQMHIQDFLTNIMSHSLLTNGSLVRLLLQTMEIVHKYCKFVTSLRKTLCLIDFRLYEHYRDQLPQDHFYDEATSITKLQELHNYLEVVGNSFLQHRAAFAEGVRFYSEHGSTRVGGNLISTLADRLSSEMVALTS</sequence>
<dbReference type="InterPro" id="IPR041470">
    <property type="entry name" value="GCP_N"/>
</dbReference>
<gene>
    <name evidence="8" type="ORF">LAFE_0H02212G</name>
</gene>
<dbReference type="AlphaFoldDB" id="A0A1G4MJ90"/>
<comment type="similarity">
    <text evidence="1 5">Belongs to the TUBGCP family.</text>
</comment>
<dbReference type="GO" id="GO:0000922">
    <property type="term" value="C:spindle pole"/>
    <property type="evidence" value="ECO:0007669"/>
    <property type="project" value="InterPro"/>
</dbReference>
<dbReference type="GO" id="GO:0000930">
    <property type="term" value="C:gamma-tubulin complex"/>
    <property type="evidence" value="ECO:0007669"/>
    <property type="project" value="TreeGrafter"/>
</dbReference>
<comment type="subcellular location">
    <subcellularLocation>
        <location evidence="5">Cytoplasm</location>
        <location evidence="5">Cytoskeleton</location>
        <location evidence="5">Microtubule organizing center</location>
    </subcellularLocation>
</comment>
<keyword evidence="2 5" id="KW-0963">Cytoplasm</keyword>
<dbReference type="GO" id="GO:0044732">
    <property type="term" value="C:mitotic spindle pole body"/>
    <property type="evidence" value="ECO:0007669"/>
    <property type="project" value="TreeGrafter"/>
</dbReference>
<dbReference type="GO" id="GO:0043015">
    <property type="term" value="F:gamma-tubulin binding"/>
    <property type="evidence" value="ECO:0007669"/>
    <property type="project" value="InterPro"/>
</dbReference>
<dbReference type="GO" id="GO:0051225">
    <property type="term" value="P:spindle assembly"/>
    <property type="evidence" value="ECO:0007669"/>
    <property type="project" value="TreeGrafter"/>
</dbReference>
<dbReference type="OrthoDB" id="2192946at2759"/>
<evidence type="ECO:0000256" key="3">
    <source>
        <dbReference type="ARBA" id="ARBA00022701"/>
    </source>
</evidence>
<evidence type="ECO:0000256" key="2">
    <source>
        <dbReference type="ARBA" id="ARBA00022490"/>
    </source>
</evidence>
<dbReference type="EMBL" id="LT598491">
    <property type="protein sequence ID" value="SCW03932.1"/>
    <property type="molecule type" value="Genomic_DNA"/>
</dbReference>
<dbReference type="GO" id="GO:0007020">
    <property type="term" value="P:microtubule nucleation"/>
    <property type="evidence" value="ECO:0007669"/>
    <property type="project" value="InterPro"/>
</dbReference>
<organism evidence="8 9">
    <name type="scientific">Lachancea fermentati</name>
    <name type="common">Zygosaccharomyces fermentati</name>
    <dbReference type="NCBI Taxonomy" id="4955"/>
    <lineage>
        <taxon>Eukaryota</taxon>
        <taxon>Fungi</taxon>
        <taxon>Dikarya</taxon>
        <taxon>Ascomycota</taxon>
        <taxon>Saccharomycotina</taxon>
        <taxon>Saccharomycetes</taxon>
        <taxon>Saccharomycetales</taxon>
        <taxon>Saccharomycetaceae</taxon>
        <taxon>Lachancea</taxon>
    </lineage>
</organism>
<dbReference type="STRING" id="4955.A0A1G4MJ90"/>
<dbReference type="PANTHER" id="PTHR19302:SF13">
    <property type="entry name" value="GAMMA-TUBULIN COMPLEX COMPONENT 2"/>
    <property type="match status" value="1"/>
</dbReference>
<evidence type="ECO:0000259" key="7">
    <source>
        <dbReference type="Pfam" id="PF17681"/>
    </source>
</evidence>
<reference evidence="8 9" key="1">
    <citation type="submission" date="2016-03" db="EMBL/GenBank/DDBJ databases">
        <authorList>
            <person name="Devillers H."/>
        </authorList>
    </citation>
    <scope>NUCLEOTIDE SEQUENCE [LARGE SCALE GENOMIC DNA]</scope>
    <source>
        <strain evidence="8">CBS 6772</strain>
    </source>
</reference>
<dbReference type="Proteomes" id="UP000190831">
    <property type="component" value="Chromosome H"/>
</dbReference>
<keyword evidence="3 5" id="KW-0493">Microtubule</keyword>
<evidence type="ECO:0000256" key="5">
    <source>
        <dbReference type="RuleBase" id="RU363050"/>
    </source>
</evidence>
<evidence type="ECO:0000256" key="4">
    <source>
        <dbReference type="ARBA" id="ARBA00023212"/>
    </source>
</evidence>
<dbReference type="GO" id="GO:0005874">
    <property type="term" value="C:microtubule"/>
    <property type="evidence" value="ECO:0007669"/>
    <property type="project" value="UniProtKB-KW"/>
</dbReference>
<dbReference type="OMA" id="QNMSGDP"/>
<evidence type="ECO:0000256" key="1">
    <source>
        <dbReference type="ARBA" id="ARBA00010337"/>
    </source>
</evidence>
<dbReference type="InterPro" id="IPR040457">
    <property type="entry name" value="GCP_C"/>
</dbReference>
<dbReference type="GO" id="GO:0000278">
    <property type="term" value="P:mitotic cell cycle"/>
    <property type="evidence" value="ECO:0007669"/>
    <property type="project" value="TreeGrafter"/>
</dbReference>
<feature type="domain" description="Gamma tubulin complex component C-terminal" evidence="6">
    <location>
        <begin position="426"/>
        <end position="774"/>
    </location>
</feature>
<name>A0A1G4MJ90_LACFM</name>
<keyword evidence="9" id="KW-1185">Reference proteome</keyword>